<dbReference type="EMBL" id="JAUDZG010000003">
    <property type="protein sequence ID" value="KAK3307397.1"/>
    <property type="molecule type" value="Genomic_DNA"/>
</dbReference>
<comment type="caution">
    <text evidence="6">The sequence shown here is derived from an EMBL/GenBank/DDBJ whole genome shotgun (WGS) entry which is preliminary data.</text>
</comment>
<keyword evidence="3" id="KW-0812">Transmembrane</keyword>
<keyword evidence="5" id="KW-0472">Membrane</keyword>
<keyword evidence="4" id="KW-1133">Transmembrane helix</keyword>
<dbReference type="Gene3D" id="6.10.110.10">
    <property type="match status" value="1"/>
</dbReference>
<accession>A0AAJ0M397</accession>
<name>A0AAJ0M397_9PEZI</name>
<reference evidence="6" key="2">
    <citation type="submission" date="2023-06" db="EMBL/GenBank/DDBJ databases">
        <authorList>
            <consortium name="Lawrence Berkeley National Laboratory"/>
            <person name="Mondo S.J."/>
            <person name="Hensen N."/>
            <person name="Bonometti L."/>
            <person name="Westerberg I."/>
            <person name="Brannstrom I.O."/>
            <person name="Guillou S."/>
            <person name="Cros-Aarteil S."/>
            <person name="Calhoun S."/>
            <person name="Haridas S."/>
            <person name="Kuo A."/>
            <person name="Pangilinan J."/>
            <person name="Riley R."/>
            <person name="Labutti K."/>
            <person name="Andreopoulos B."/>
            <person name="Lipzen A."/>
            <person name="Chen C."/>
            <person name="Yanf M."/>
            <person name="Daum C."/>
            <person name="Ng V."/>
            <person name="Clum A."/>
            <person name="Steindorff A."/>
            <person name="Ohm R."/>
            <person name="Martin F."/>
            <person name="Silar P."/>
            <person name="Natvig D."/>
            <person name="Lalanne C."/>
            <person name="Gautier V."/>
            <person name="Ament-Velasquez S.L."/>
            <person name="Kruys A."/>
            <person name="Hutchinson M.I."/>
            <person name="Powell A.J."/>
            <person name="Barry K."/>
            <person name="Miller A.N."/>
            <person name="Grigoriev I.V."/>
            <person name="Debuchy R."/>
            <person name="Gladieux P."/>
            <person name="Thoren M.H."/>
            <person name="Johannesson H."/>
        </authorList>
    </citation>
    <scope>NUCLEOTIDE SEQUENCE</scope>
    <source>
        <strain evidence="6">CBS 333.67</strain>
    </source>
</reference>
<proteinExistence type="inferred from homology"/>
<dbReference type="PANTHER" id="PTHR16932:SF18">
    <property type="entry name" value="INTERFERON, ALPHA-INDUCIBLE PROTEIN 27-LIKE 2"/>
    <property type="match status" value="1"/>
</dbReference>
<comment type="similarity">
    <text evidence="2">Belongs to the IFI6/IFI27 family.</text>
</comment>
<dbReference type="InterPro" id="IPR009311">
    <property type="entry name" value="IFI6/IFI27-like"/>
</dbReference>
<dbReference type="RefSeq" id="XP_062723177.1">
    <property type="nucleotide sequence ID" value="XM_062862256.1"/>
</dbReference>
<gene>
    <name evidence="6" type="ORF">B0T15DRAFT_177131</name>
</gene>
<protein>
    <submittedName>
        <fullName evidence="6">Uncharacterized protein</fullName>
    </submittedName>
</protein>
<evidence type="ECO:0000256" key="2">
    <source>
        <dbReference type="ARBA" id="ARBA00007262"/>
    </source>
</evidence>
<evidence type="ECO:0000256" key="4">
    <source>
        <dbReference type="ARBA" id="ARBA00022989"/>
    </source>
</evidence>
<organism evidence="6 7">
    <name type="scientific">Chaetomium strumarium</name>
    <dbReference type="NCBI Taxonomy" id="1170767"/>
    <lineage>
        <taxon>Eukaryota</taxon>
        <taxon>Fungi</taxon>
        <taxon>Dikarya</taxon>
        <taxon>Ascomycota</taxon>
        <taxon>Pezizomycotina</taxon>
        <taxon>Sordariomycetes</taxon>
        <taxon>Sordariomycetidae</taxon>
        <taxon>Sordariales</taxon>
        <taxon>Chaetomiaceae</taxon>
        <taxon>Chaetomium</taxon>
    </lineage>
</organism>
<dbReference type="Pfam" id="PF06140">
    <property type="entry name" value="Ifi-6-16"/>
    <property type="match status" value="1"/>
</dbReference>
<keyword evidence="7" id="KW-1185">Reference proteome</keyword>
<evidence type="ECO:0000256" key="5">
    <source>
        <dbReference type="ARBA" id="ARBA00023136"/>
    </source>
</evidence>
<evidence type="ECO:0000256" key="1">
    <source>
        <dbReference type="ARBA" id="ARBA00004141"/>
    </source>
</evidence>
<comment type="subcellular location">
    <subcellularLocation>
        <location evidence="1">Membrane</location>
        <topology evidence="1">Multi-pass membrane protein</topology>
    </subcellularLocation>
</comment>
<dbReference type="InterPro" id="IPR038213">
    <property type="entry name" value="IFI6/IFI27-like_sf"/>
</dbReference>
<dbReference type="GeneID" id="87881085"/>
<sequence length="151" mass="14069">MDKAGKAISQSLARIGPAAAGLGAAIEPSVSAATKITADYAKEIGKKASNFASKHPAVVAGVVLGTAIAAAPPLVLPAVGFGNGVAAGSVAAGIQSWMGNVAAGSWFAVCQSAGAGGAGAAVVNGAAQVAGAVVGAAVAGGNHVLGKTKKV</sequence>
<evidence type="ECO:0000256" key="3">
    <source>
        <dbReference type="ARBA" id="ARBA00022692"/>
    </source>
</evidence>
<dbReference type="Proteomes" id="UP001273166">
    <property type="component" value="Unassembled WGS sequence"/>
</dbReference>
<dbReference type="GO" id="GO:0016020">
    <property type="term" value="C:membrane"/>
    <property type="evidence" value="ECO:0007669"/>
    <property type="project" value="UniProtKB-SubCell"/>
</dbReference>
<dbReference type="PANTHER" id="PTHR16932">
    <property type="entry name" value="INTERFERON ALPHA-INDUCIBLE PROTEIN 27"/>
    <property type="match status" value="1"/>
</dbReference>
<dbReference type="AlphaFoldDB" id="A0AAJ0M397"/>
<evidence type="ECO:0000313" key="6">
    <source>
        <dbReference type="EMBL" id="KAK3307397.1"/>
    </source>
</evidence>
<reference evidence="6" key="1">
    <citation type="journal article" date="2023" name="Mol. Phylogenet. Evol.">
        <title>Genome-scale phylogeny and comparative genomics of the fungal order Sordariales.</title>
        <authorList>
            <person name="Hensen N."/>
            <person name="Bonometti L."/>
            <person name="Westerberg I."/>
            <person name="Brannstrom I.O."/>
            <person name="Guillou S."/>
            <person name="Cros-Aarteil S."/>
            <person name="Calhoun S."/>
            <person name="Haridas S."/>
            <person name="Kuo A."/>
            <person name="Mondo S."/>
            <person name="Pangilinan J."/>
            <person name="Riley R."/>
            <person name="LaButti K."/>
            <person name="Andreopoulos B."/>
            <person name="Lipzen A."/>
            <person name="Chen C."/>
            <person name="Yan M."/>
            <person name="Daum C."/>
            <person name="Ng V."/>
            <person name="Clum A."/>
            <person name="Steindorff A."/>
            <person name="Ohm R.A."/>
            <person name="Martin F."/>
            <person name="Silar P."/>
            <person name="Natvig D.O."/>
            <person name="Lalanne C."/>
            <person name="Gautier V."/>
            <person name="Ament-Velasquez S.L."/>
            <person name="Kruys A."/>
            <person name="Hutchinson M.I."/>
            <person name="Powell A.J."/>
            <person name="Barry K."/>
            <person name="Miller A.N."/>
            <person name="Grigoriev I.V."/>
            <person name="Debuchy R."/>
            <person name="Gladieux P."/>
            <person name="Hiltunen Thoren M."/>
            <person name="Johannesson H."/>
        </authorList>
    </citation>
    <scope>NUCLEOTIDE SEQUENCE</scope>
    <source>
        <strain evidence="6">CBS 333.67</strain>
    </source>
</reference>
<evidence type="ECO:0000313" key="7">
    <source>
        <dbReference type="Proteomes" id="UP001273166"/>
    </source>
</evidence>